<evidence type="ECO:0000256" key="2">
    <source>
        <dbReference type="ARBA" id="ARBA00023125"/>
    </source>
</evidence>
<dbReference type="EMBL" id="BPQG01000105">
    <property type="protein sequence ID" value="GJD46969.1"/>
    <property type="molecule type" value="Genomic_DNA"/>
</dbReference>
<organism evidence="6 7">
    <name type="scientific">Methylobacterium cerastii</name>
    <dbReference type="NCBI Taxonomy" id="932741"/>
    <lineage>
        <taxon>Bacteria</taxon>
        <taxon>Pseudomonadati</taxon>
        <taxon>Pseudomonadota</taxon>
        <taxon>Alphaproteobacteria</taxon>
        <taxon>Hyphomicrobiales</taxon>
        <taxon>Methylobacteriaceae</taxon>
        <taxon>Methylobacterium</taxon>
    </lineage>
</organism>
<dbReference type="Pfam" id="PF09278">
    <property type="entry name" value="MerR-DNA-bind"/>
    <property type="match status" value="1"/>
</dbReference>
<evidence type="ECO:0000256" key="3">
    <source>
        <dbReference type="ARBA" id="ARBA00023163"/>
    </source>
</evidence>
<keyword evidence="1" id="KW-0805">Transcription regulation</keyword>
<dbReference type="RefSeq" id="WP_147750552.1">
    <property type="nucleotide sequence ID" value="NZ_BPQG01000105.1"/>
</dbReference>
<dbReference type="PROSITE" id="PS00552">
    <property type="entry name" value="HTH_MERR_1"/>
    <property type="match status" value="1"/>
</dbReference>
<dbReference type="SMART" id="SM00422">
    <property type="entry name" value="HTH_MERR"/>
    <property type="match status" value="1"/>
</dbReference>
<evidence type="ECO:0000313" key="7">
    <source>
        <dbReference type="Proteomes" id="UP001055117"/>
    </source>
</evidence>
<dbReference type="InterPro" id="IPR047057">
    <property type="entry name" value="MerR_fam"/>
</dbReference>
<comment type="caution">
    <text evidence="6">The sequence shown here is derived from an EMBL/GenBank/DDBJ whole genome shotgun (WGS) entry which is preliminary data.</text>
</comment>
<proteinExistence type="predicted"/>
<reference evidence="6 7" key="1">
    <citation type="journal article" date="2021" name="Front. Microbiol.">
        <title>Comprehensive Comparative Genomics and Phenotyping of Methylobacterium Species.</title>
        <authorList>
            <person name="Alessa O."/>
            <person name="Ogura Y."/>
            <person name="Fujitani Y."/>
            <person name="Takami H."/>
            <person name="Hayashi T."/>
            <person name="Sahin N."/>
            <person name="Tani A."/>
        </authorList>
    </citation>
    <scope>NUCLEOTIDE SEQUENCE [LARGE SCALE GENOMIC DNA]</scope>
    <source>
        <strain evidence="6 7">DSM 23679</strain>
    </source>
</reference>
<dbReference type="PANTHER" id="PTHR30204">
    <property type="entry name" value="REDOX-CYCLING DRUG-SENSING TRANSCRIPTIONAL ACTIVATOR SOXR"/>
    <property type="match status" value="1"/>
</dbReference>
<feature type="region of interest" description="Disordered" evidence="4">
    <location>
        <begin position="114"/>
        <end position="142"/>
    </location>
</feature>
<feature type="domain" description="HTH merR-type" evidence="5">
    <location>
        <begin position="1"/>
        <end position="66"/>
    </location>
</feature>
<protein>
    <recommendedName>
        <fullName evidence="5">HTH merR-type domain-containing protein</fullName>
    </recommendedName>
</protein>
<dbReference type="Gene3D" id="1.10.1660.10">
    <property type="match status" value="1"/>
</dbReference>
<dbReference type="InterPro" id="IPR009061">
    <property type="entry name" value="DNA-bd_dom_put_sf"/>
</dbReference>
<dbReference type="Proteomes" id="UP001055117">
    <property type="component" value="Unassembled WGS sequence"/>
</dbReference>
<keyword evidence="7" id="KW-1185">Reference proteome</keyword>
<dbReference type="InterPro" id="IPR000551">
    <property type="entry name" value="MerR-type_HTH_dom"/>
</dbReference>
<gene>
    <name evidence="6" type="ORF">AFCDBAGC_4854</name>
</gene>
<evidence type="ECO:0000256" key="4">
    <source>
        <dbReference type="SAM" id="MobiDB-lite"/>
    </source>
</evidence>
<name>A0ABQ4QQF8_9HYPH</name>
<evidence type="ECO:0000256" key="1">
    <source>
        <dbReference type="ARBA" id="ARBA00023015"/>
    </source>
</evidence>
<dbReference type="InterPro" id="IPR015358">
    <property type="entry name" value="Tscrpt_reg_MerR_DNA-bd"/>
</dbReference>
<evidence type="ECO:0000259" key="5">
    <source>
        <dbReference type="PROSITE" id="PS50937"/>
    </source>
</evidence>
<feature type="compositionally biased region" description="Acidic residues" evidence="4">
    <location>
        <begin position="119"/>
        <end position="128"/>
    </location>
</feature>
<sequence>MRIGELARRSRLTGHTIRYYERIGLLPFVGRDASGHRDYDASILTWIGFLDRLKTTGMPIRTMLEYAALRQARPATAPDRRLLLERHRVQVRAHVAALREALTVLDTKIAGYADTTEGMNDDDGPAEPDDGKPLRARRPRAR</sequence>
<dbReference type="PANTHER" id="PTHR30204:SF98">
    <property type="entry name" value="HTH-TYPE TRANSCRIPTIONAL REGULATOR ADHR"/>
    <property type="match status" value="1"/>
</dbReference>
<dbReference type="PROSITE" id="PS50937">
    <property type="entry name" value="HTH_MERR_2"/>
    <property type="match status" value="1"/>
</dbReference>
<evidence type="ECO:0000313" key="6">
    <source>
        <dbReference type="EMBL" id="GJD46969.1"/>
    </source>
</evidence>
<keyword evidence="3" id="KW-0804">Transcription</keyword>
<dbReference type="CDD" id="cd01109">
    <property type="entry name" value="HTH_YyaN"/>
    <property type="match status" value="1"/>
</dbReference>
<accession>A0ABQ4QQF8</accession>
<dbReference type="SUPFAM" id="SSF46955">
    <property type="entry name" value="Putative DNA-binding domain"/>
    <property type="match status" value="1"/>
</dbReference>
<dbReference type="Pfam" id="PF00376">
    <property type="entry name" value="MerR"/>
    <property type="match status" value="1"/>
</dbReference>
<keyword evidence="2" id="KW-0238">DNA-binding</keyword>